<evidence type="ECO:0000256" key="1">
    <source>
        <dbReference type="ARBA" id="ARBA00001462"/>
    </source>
</evidence>
<evidence type="ECO:0000256" key="7">
    <source>
        <dbReference type="ARBA" id="ARBA00023295"/>
    </source>
</evidence>
<keyword evidence="5" id="KW-0378">Hydrolase</keyword>
<evidence type="ECO:0000256" key="8">
    <source>
        <dbReference type="SAM" id="SignalP"/>
    </source>
</evidence>
<evidence type="ECO:0000313" key="11">
    <source>
        <dbReference type="Proteomes" id="UP000000343"/>
    </source>
</evidence>
<dbReference type="RefSeq" id="WP_013582054.1">
    <property type="nucleotide sequence ID" value="NC_015064.1"/>
</dbReference>
<dbReference type="EC" id="3.2.1.55" evidence="4"/>
<accession>E8WVY7</accession>
<dbReference type="eggNOG" id="COG3534">
    <property type="taxonomic scope" value="Bacteria"/>
</dbReference>
<evidence type="ECO:0000256" key="3">
    <source>
        <dbReference type="ARBA" id="ARBA00011165"/>
    </source>
</evidence>
<dbReference type="Pfam" id="PF22848">
    <property type="entry name" value="ASD1_dom"/>
    <property type="match status" value="1"/>
</dbReference>
<dbReference type="KEGG" id="acm:AciX9_3746"/>
<evidence type="ECO:0000256" key="5">
    <source>
        <dbReference type="ARBA" id="ARBA00022801"/>
    </source>
</evidence>
<dbReference type="HOGENOM" id="CLU_017810_2_0_0"/>
<dbReference type="InterPro" id="IPR006311">
    <property type="entry name" value="TAT_signal"/>
</dbReference>
<dbReference type="InterPro" id="IPR013780">
    <property type="entry name" value="Glyco_hydro_b"/>
</dbReference>
<keyword evidence="6" id="KW-0119">Carbohydrate metabolism</keyword>
<dbReference type="Gene3D" id="2.60.40.1180">
    <property type="entry name" value="Golgi alpha-mannosidase II"/>
    <property type="match status" value="1"/>
</dbReference>
<comment type="catalytic activity">
    <reaction evidence="1">
        <text>Hydrolysis of terminal non-reducing alpha-L-arabinofuranoside residues in alpha-L-arabinosides.</text>
        <dbReference type="EC" id="3.2.1.55"/>
    </reaction>
</comment>
<evidence type="ECO:0000256" key="6">
    <source>
        <dbReference type="ARBA" id="ARBA00023277"/>
    </source>
</evidence>
<evidence type="ECO:0000313" key="10">
    <source>
        <dbReference type="EMBL" id="ADW70746.1"/>
    </source>
</evidence>
<dbReference type="InterPro" id="IPR010720">
    <property type="entry name" value="Alpha-L-AF_C"/>
</dbReference>
<proteinExistence type="inferred from homology"/>
<dbReference type="PaxDb" id="1198114-AciX9_3746"/>
<dbReference type="Gene3D" id="3.20.20.80">
    <property type="entry name" value="Glycosidases"/>
    <property type="match status" value="1"/>
</dbReference>
<reference evidence="11" key="1">
    <citation type="submission" date="2011-01" db="EMBL/GenBank/DDBJ databases">
        <title>Complete sequence of chromosome of Acidobacterium sp. MP5ACTX9.</title>
        <authorList>
            <consortium name="US DOE Joint Genome Institute"/>
            <person name="Lucas S."/>
            <person name="Copeland A."/>
            <person name="Lapidus A."/>
            <person name="Cheng J.-F."/>
            <person name="Goodwin L."/>
            <person name="Pitluck S."/>
            <person name="Teshima H."/>
            <person name="Detter J.C."/>
            <person name="Han C."/>
            <person name="Tapia R."/>
            <person name="Land M."/>
            <person name="Hauser L."/>
            <person name="Kyrpides N."/>
            <person name="Ivanova N."/>
            <person name="Ovchinnikova G."/>
            <person name="Pagani I."/>
            <person name="Rawat S.R."/>
            <person name="Mannisto M."/>
            <person name="Haggblom M.M."/>
            <person name="Woyke T."/>
        </authorList>
    </citation>
    <scope>NUCLEOTIDE SEQUENCE [LARGE SCALE GENOMIC DNA]</scope>
    <source>
        <strain evidence="11">MP5ACTX9</strain>
    </source>
</reference>
<feature type="signal peptide" evidence="8">
    <location>
        <begin position="1"/>
        <end position="25"/>
    </location>
</feature>
<dbReference type="PANTHER" id="PTHR43576:SF2">
    <property type="entry name" value="INTRACELLULAR EXO-ALPHA-L-ARABINOFURANOSIDASE 2"/>
    <property type="match status" value="1"/>
</dbReference>
<dbReference type="EMBL" id="CP002480">
    <property type="protein sequence ID" value="ADW70746.1"/>
    <property type="molecule type" value="Genomic_DNA"/>
</dbReference>
<dbReference type="PANTHER" id="PTHR43576">
    <property type="entry name" value="ALPHA-L-ARABINOFURANOSIDASE C-RELATED"/>
    <property type="match status" value="1"/>
</dbReference>
<comment type="subunit">
    <text evidence="3">Homohexamer; trimer of dimers.</text>
</comment>
<dbReference type="SUPFAM" id="SSF51445">
    <property type="entry name" value="(Trans)glycosidases"/>
    <property type="match status" value="1"/>
</dbReference>
<dbReference type="SUPFAM" id="SSF51011">
    <property type="entry name" value="Glycosyl hydrolase domain"/>
    <property type="match status" value="1"/>
</dbReference>
<name>E8WVY7_GRATM</name>
<dbReference type="GO" id="GO:0046373">
    <property type="term" value="P:L-arabinose metabolic process"/>
    <property type="evidence" value="ECO:0007669"/>
    <property type="project" value="InterPro"/>
</dbReference>
<dbReference type="GO" id="GO:0000272">
    <property type="term" value="P:polysaccharide catabolic process"/>
    <property type="evidence" value="ECO:0007669"/>
    <property type="project" value="TreeGrafter"/>
</dbReference>
<protein>
    <recommendedName>
        <fullName evidence="4">non-reducing end alpha-L-arabinofuranosidase</fullName>
        <ecNumber evidence="4">3.2.1.55</ecNumber>
    </recommendedName>
</protein>
<dbReference type="Pfam" id="PF06964">
    <property type="entry name" value="Alpha-L-AF_C"/>
    <property type="match status" value="1"/>
</dbReference>
<dbReference type="STRING" id="1198114.AciX9_3746"/>
<comment type="similarity">
    <text evidence="2">Belongs to the glycosyl hydrolase 51 family.</text>
</comment>
<dbReference type="Proteomes" id="UP000000343">
    <property type="component" value="Chromosome"/>
</dbReference>
<dbReference type="InterPro" id="IPR017853">
    <property type="entry name" value="GH"/>
</dbReference>
<feature type="chain" id="PRO_5003230355" description="non-reducing end alpha-L-arabinofuranosidase" evidence="8">
    <location>
        <begin position="26"/>
        <end position="567"/>
    </location>
</feature>
<keyword evidence="8" id="KW-0732">Signal</keyword>
<gene>
    <name evidence="10" type="ordered locus">AciX9_3746</name>
</gene>
<organism evidence="11">
    <name type="scientific">Granulicella tundricola (strain ATCC BAA-1859 / DSM 23138 / MP5ACTX9)</name>
    <dbReference type="NCBI Taxonomy" id="1198114"/>
    <lineage>
        <taxon>Bacteria</taxon>
        <taxon>Pseudomonadati</taxon>
        <taxon>Acidobacteriota</taxon>
        <taxon>Terriglobia</taxon>
        <taxon>Terriglobales</taxon>
        <taxon>Acidobacteriaceae</taxon>
        <taxon>Granulicella</taxon>
    </lineage>
</organism>
<keyword evidence="7" id="KW-0326">Glycosidase</keyword>
<feature type="domain" description="Alpha-L-arabinofuranosidase C-terminal" evidence="9">
    <location>
        <begin position="346"/>
        <end position="558"/>
    </location>
</feature>
<dbReference type="AlphaFoldDB" id="E8WVY7"/>
<evidence type="ECO:0000256" key="4">
    <source>
        <dbReference type="ARBA" id="ARBA00012670"/>
    </source>
</evidence>
<evidence type="ECO:0000259" key="9">
    <source>
        <dbReference type="SMART" id="SM00813"/>
    </source>
</evidence>
<evidence type="ECO:0000256" key="2">
    <source>
        <dbReference type="ARBA" id="ARBA00007186"/>
    </source>
</evidence>
<dbReference type="InterPro" id="IPR055235">
    <property type="entry name" value="ASD1_cat"/>
</dbReference>
<keyword evidence="11" id="KW-1185">Reference proteome</keyword>
<dbReference type="GO" id="GO:0046556">
    <property type="term" value="F:alpha-L-arabinofuranosidase activity"/>
    <property type="evidence" value="ECO:0007669"/>
    <property type="project" value="UniProtKB-EC"/>
</dbReference>
<dbReference type="PROSITE" id="PS51318">
    <property type="entry name" value="TAT"/>
    <property type="match status" value="1"/>
</dbReference>
<dbReference type="SMART" id="SM00813">
    <property type="entry name" value="Alpha-L-AF_C"/>
    <property type="match status" value="1"/>
</dbReference>
<sequence>MNPDRRQFLRAAALTSSALALRASAGIGQLATSVDAHITILPAEPIGTIAPEIYGHFIEQLGGVIYDGVWVGEKSKIPNHHGVRQAFIDAMRAVKAPVLRWPGGCFADSYDWRDGIGPAEKRPQRTAFWTQEDSNRYGLHEFMTTCRAIGCEPYLAADVRSLPARDFYQWVEYCNAPSTPNLSGSLPGGINALAAERARNGSPEPFNVRYWGVGNEVWGCGGSQTAEEYGGEYRRYTEWIPRYGATDEQRRDSLRLIACGANGDDARWTAGVMKSISEHHKPFGFSTHYYTSGDAKKFAAGDALEFDPPTYYDTLARGAFMERIITDSWSALGETNHGHSVKIIMDEWGAWYSKSTELGPKYNLSQQSTMRDAILSGITLDIFHKHADKVAMANVAQTINCIHSLMLASEDKFTVTPTFHVFKMYMPHQGAQSLRVEFAAASIPNPIARVTPVGGNSADGSIDPASKLAGLSGSASIATTGNGKVMTLTVVNPHLDQPITTEIVIPGVTIASVTGEVLTAPDIHAHNDFTHPNAVHPEPAKLGTPSGGRLIHTFPPASVTALSLILA</sequence>